<dbReference type="AlphaFoldDB" id="A0A2K1P760"/>
<evidence type="ECO:0000313" key="1">
    <source>
        <dbReference type="EMBL" id="PNR98547.1"/>
    </source>
</evidence>
<organism evidence="1 2">
    <name type="scientific">Petrotoga olearia DSM 13574</name>
    <dbReference type="NCBI Taxonomy" id="1122955"/>
    <lineage>
        <taxon>Bacteria</taxon>
        <taxon>Thermotogati</taxon>
        <taxon>Thermotogota</taxon>
        <taxon>Thermotogae</taxon>
        <taxon>Petrotogales</taxon>
        <taxon>Petrotogaceae</taxon>
        <taxon>Petrotoga</taxon>
    </lineage>
</organism>
<evidence type="ECO:0000313" key="2">
    <source>
        <dbReference type="Proteomes" id="UP000236434"/>
    </source>
</evidence>
<dbReference type="EMBL" id="AZRL01000002">
    <property type="protein sequence ID" value="PNR98547.1"/>
    <property type="molecule type" value="Genomic_DNA"/>
</dbReference>
<dbReference type="Proteomes" id="UP000236434">
    <property type="component" value="Unassembled WGS sequence"/>
</dbReference>
<name>A0A2K1P760_9BACT</name>
<dbReference type="RefSeq" id="WP_103066104.1">
    <property type="nucleotide sequence ID" value="NZ_AZRL01000002.1"/>
</dbReference>
<accession>A0A2K1P760</accession>
<gene>
    <name evidence="1" type="ORF">X929_00440</name>
</gene>
<sequence length="64" mass="7362">MSKVPKRAAGRRNFQKIKNSSLNLNKQSLSLEGLEIKDKTIFAKLMPKLMIESKKDAQHGRFFN</sequence>
<reference evidence="1 2" key="1">
    <citation type="submission" date="2013-12" db="EMBL/GenBank/DDBJ databases">
        <title>Comparative genomics of Petrotoga isolates.</title>
        <authorList>
            <person name="Nesbo C.L."/>
            <person name="Charchuk R."/>
            <person name="Chow K."/>
        </authorList>
    </citation>
    <scope>NUCLEOTIDE SEQUENCE [LARGE SCALE GENOMIC DNA]</scope>
    <source>
        <strain evidence="1 2">DSM 13574</strain>
    </source>
</reference>
<protein>
    <submittedName>
        <fullName evidence="1">Uncharacterized protein</fullName>
    </submittedName>
</protein>
<proteinExistence type="predicted"/>
<comment type="caution">
    <text evidence="1">The sequence shown here is derived from an EMBL/GenBank/DDBJ whole genome shotgun (WGS) entry which is preliminary data.</text>
</comment>